<reference evidence="1" key="1">
    <citation type="journal article" date="2020" name="Stud. Mycol.">
        <title>101 Dothideomycetes genomes: a test case for predicting lifestyles and emergence of pathogens.</title>
        <authorList>
            <person name="Haridas S."/>
            <person name="Albert R."/>
            <person name="Binder M."/>
            <person name="Bloem J."/>
            <person name="Labutti K."/>
            <person name="Salamov A."/>
            <person name="Andreopoulos B."/>
            <person name="Baker S."/>
            <person name="Barry K."/>
            <person name="Bills G."/>
            <person name="Bluhm B."/>
            <person name="Cannon C."/>
            <person name="Castanera R."/>
            <person name="Culley D."/>
            <person name="Daum C."/>
            <person name="Ezra D."/>
            <person name="Gonzalez J."/>
            <person name="Henrissat B."/>
            <person name="Kuo A."/>
            <person name="Liang C."/>
            <person name="Lipzen A."/>
            <person name="Lutzoni F."/>
            <person name="Magnuson J."/>
            <person name="Mondo S."/>
            <person name="Nolan M."/>
            <person name="Ohm R."/>
            <person name="Pangilinan J."/>
            <person name="Park H.-J."/>
            <person name="Ramirez L."/>
            <person name="Alfaro M."/>
            <person name="Sun H."/>
            <person name="Tritt A."/>
            <person name="Yoshinaga Y."/>
            <person name="Zwiers L.-H."/>
            <person name="Turgeon B."/>
            <person name="Goodwin S."/>
            <person name="Spatafora J."/>
            <person name="Crous P."/>
            <person name="Grigoriev I."/>
        </authorList>
    </citation>
    <scope>NUCLEOTIDE SEQUENCE</scope>
    <source>
        <strain evidence="1">CBS 122368</strain>
    </source>
</reference>
<name>A0A6A6I8S9_9PLEO</name>
<sequence>MLFSNVVNLATLGKGEHKNLLRQLDRKSNTLTDISRQFMHRAQSLKIMSFIEQQVERPLNTLVRSFLFPSSPQSSNPIQVVPEYSAILGLPNEMIIPLKASHRSLSHFPVFNIHRFSSRLPASMVAQGGIFFPMYREAAIGDIDMIMRRINLVGPKKGHTLREDRPKLVGNLWKEAPAMLEPPDLVELTVFHRQAEQWKFEARTEDCQKTVSLKDDDFEDIIAFFQDAFAIPAMRPIPI</sequence>
<evidence type="ECO:0000313" key="1">
    <source>
        <dbReference type="EMBL" id="KAF2246975.1"/>
    </source>
</evidence>
<dbReference type="AlphaFoldDB" id="A0A6A6I8S9"/>
<dbReference type="EMBL" id="ML987198">
    <property type="protein sequence ID" value="KAF2246975.1"/>
    <property type="molecule type" value="Genomic_DNA"/>
</dbReference>
<dbReference type="Proteomes" id="UP000800094">
    <property type="component" value="Unassembled WGS sequence"/>
</dbReference>
<dbReference type="GeneID" id="54586971"/>
<protein>
    <submittedName>
        <fullName evidence="1">Uncharacterized protein</fullName>
    </submittedName>
</protein>
<gene>
    <name evidence="1" type="ORF">BU26DRAFT_567301</name>
</gene>
<keyword evidence="2" id="KW-1185">Reference proteome</keyword>
<organism evidence="1 2">
    <name type="scientific">Trematosphaeria pertusa</name>
    <dbReference type="NCBI Taxonomy" id="390896"/>
    <lineage>
        <taxon>Eukaryota</taxon>
        <taxon>Fungi</taxon>
        <taxon>Dikarya</taxon>
        <taxon>Ascomycota</taxon>
        <taxon>Pezizomycotina</taxon>
        <taxon>Dothideomycetes</taxon>
        <taxon>Pleosporomycetidae</taxon>
        <taxon>Pleosporales</taxon>
        <taxon>Massarineae</taxon>
        <taxon>Trematosphaeriaceae</taxon>
        <taxon>Trematosphaeria</taxon>
    </lineage>
</organism>
<evidence type="ECO:0000313" key="2">
    <source>
        <dbReference type="Proteomes" id="UP000800094"/>
    </source>
</evidence>
<dbReference type="RefSeq" id="XP_033681979.1">
    <property type="nucleotide sequence ID" value="XM_033833641.1"/>
</dbReference>
<accession>A0A6A6I8S9</accession>
<proteinExistence type="predicted"/>